<evidence type="ECO:0000256" key="2">
    <source>
        <dbReference type="SAM" id="Phobius"/>
    </source>
</evidence>
<dbReference type="AlphaFoldDB" id="A0A370C161"/>
<accession>A0A370C161</accession>
<keyword evidence="2" id="KW-0812">Transmembrane</keyword>
<evidence type="ECO:0000313" key="4">
    <source>
        <dbReference type="Proteomes" id="UP000253845"/>
    </source>
</evidence>
<organism evidence="3 4">
    <name type="scientific">Aspergillus niger ATCC 13496</name>
    <dbReference type="NCBI Taxonomy" id="1353008"/>
    <lineage>
        <taxon>Eukaryota</taxon>
        <taxon>Fungi</taxon>
        <taxon>Dikarya</taxon>
        <taxon>Ascomycota</taxon>
        <taxon>Pezizomycotina</taxon>
        <taxon>Eurotiomycetes</taxon>
        <taxon>Eurotiomycetidae</taxon>
        <taxon>Eurotiales</taxon>
        <taxon>Aspergillaceae</taxon>
        <taxon>Aspergillus</taxon>
        <taxon>Aspergillus subgen. Circumdati</taxon>
    </lineage>
</organism>
<feature type="transmembrane region" description="Helical" evidence="2">
    <location>
        <begin position="64"/>
        <end position="84"/>
    </location>
</feature>
<reference evidence="3 4" key="1">
    <citation type="submission" date="2018-07" db="EMBL/GenBank/DDBJ databases">
        <title>Section-level genome sequencing of Aspergillus section Nigri to investigate inter- and intra-species variation.</title>
        <authorList>
            <consortium name="DOE Joint Genome Institute"/>
            <person name="Vesth T.C."/>
            <person name="Nybo J.L."/>
            <person name="Theobald S."/>
            <person name="Frisvad J.C."/>
            <person name="Larsen T.O."/>
            <person name="Nielsen K.F."/>
            <person name="Hoof J.B."/>
            <person name="Brandl J."/>
            <person name="Salamov A."/>
            <person name="Riley R."/>
            <person name="Gladden J.M."/>
            <person name="Phatale P."/>
            <person name="Nielsen M.T."/>
            <person name="Lyhne E.K."/>
            <person name="Kogle M.E."/>
            <person name="Strasser K."/>
            <person name="McDonnell E."/>
            <person name="Barry K."/>
            <person name="Clum A."/>
            <person name="Chen C."/>
            <person name="Nolan M."/>
            <person name="Sandor L."/>
            <person name="Kuo A."/>
            <person name="Lipzen A."/>
            <person name="Hainaut M."/>
            <person name="Drula E."/>
            <person name="Tsang A."/>
            <person name="Magnuson J.K."/>
            <person name="Henrissat B."/>
            <person name="Wiebenga A."/>
            <person name="Simmons B.A."/>
            <person name="Makela M.R."/>
            <person name="De vries R.P."/>
            <person name="Grigoriev I.V."/>
            <person name="Mortensen U.H."/>
            <person name="Baker S.E."/>
            <person name="Andersen M.R."/>
        </authorList>
    </citation>
    <scope>NUCLEOTIDE SEQUENCE [LARGE SCALE GENOMIC DNA]</scope>
    <source>
        <strain evidence="3 4">ATCC 13496</strain>
    </source>
</reference>
<evidence type="ECO:0000313" key="3">
    <source>
        <dbReference type="EMBL" id="RDH20518.1"/>
    </source>
</evidence>
<dbReference type="Proteomes" id="UP000253845">
    <property type="component" value="Unassembled WGS sequence"/>
</dbReference>
<keyword evidence="2" id="KW-0472">Membrane</keyword>
<feature type="region of interest" description="Disordered" evidence="1">
    <location>
        <begin position="1"/>
        <end position="55"/>
    </location>
</feature>
<dbReference type="EMBL" id="KZ851914">
    <property type="protein sequence ID" value="RDH20518.1"/>
    <property type="molecule type" value="Genomic_DNA"/>
</dbReference>
<keyword evidence="2" id="KW-1133">Transmembrane helix</keyword>
<evidence type="ECO:0000256" key="1">
    <source>
        <dbReference type="SAM" id="MobiDB-lite"/>
    </source>
</evidence>
<proteinExistence type="predicted"/>
<dbReference type="VEuPathDB" id="FungiDB:M747DRAFT_38581"/>
<gene>
    <name evidence="3" type="ORF">M747DRAFT_38581</name>
</gene>
<protein>
    <submittedName>
        <fullName evidence="3">Uncharacterized protein</fullName>
    </submittedName>
</protein>
<sequence>MHAARQEGSGIGGAPRPPGRRKVTGKRREASQSISQSVNHHRPESTPGKLNPGTGEPRKSFRNFLFFFAFSIIFISFFINASAFL</sequence>
<name>A0A370C161_ASPNG</name>